<organism evidence="1 2">
    <name type="scientific">Dreissena polymorpha</name>
    <name type="common">Zebra mussel</name>
    <name type="synonym">Mytilus polymorpha</name>
    <dbReference type="NCBI Taxonomy" id="45954"/>
    <lineage>
        <taxon>Eukaryota</taxon>
        <taxon>Metazoa</taxon>
        <taxon>Spiralia</taxon>
        <taxon>Lophotrochozoa</taxon>
        <taxon>Mollusca</taxon>
        <taxon>Bivalvia</taxon>
        <taxon>Autobranchia</taxon>
        <taxon>Heteroconchia</taxon>
        <taxon>Euheterodonta</taxon>
        <taxon>Imparidentia</taxon>
        <taxon>Neoheterodontei</taxon>
        <taxon>Myida</taxon>
        <taxon>Dreissenoidea</taxon>
        <taxon>Dreissenidae</taxon>
        <taxon>Dreissena</taxon>
    </lineage>
</organism>
<evidence type="ECO:0000313" key="1">
    <source>
        <dbReference type="EMBL" id="KAH3870684.1"/>
    </source>
</evidence>
<reference evidence="1" key="1">
    <citation type="journal article" date="2019" name="bioRxiv">
        <title>The Genome of the Zebra Mussel, Dreissena polymorpha: A Resource for Invasive Species Research.</title>
        <authorList>
            <person name="McCartney M.A."/>
            <person name="Auch B."/>
            <person name="Kono T."/>
            <person name="Mallez S."/>
            <person name="Zhang Y."/>
            <person name="Obille A."/>
            <person name="Becker A."/>
            <person name="Abrahante J.E."/>
            <person name="Garbe J."/>
            <person name="Badalamenti J.P."/>
            <person name="Herman A."/>
            <person name="Mangelson H."/>
            <person name="Liachko I."/>
            <person name="Sullivan S."/>
            <person name="Sone E.D."/>
            <person name="Koren S."/>
            <person name="Silverstein K.A.T."/>
            <person name="Beckman K.B."/>
            <person name="Gohl D.M."/>
        </authorList>
    </citation>
    <scope>NUCLEOTIDE SEQUENCE</scope>
    <source>
        <strain evidence="1">Duluth1</strain>
        <tissue evidence="1">Whole animal</tissue>
    </source>
</reference>
<comment type="caution">
    <text evidence="1">The sequence shown here is derived from an EMBL/GenBank/DDBJ whole genome shotgun (WGS) entry which is preliminary data.</text>
</comment>
<sequence length="66" mass="7735">MRQMSKRCFKIFRKEVEASLAKYNSSTDSDDDCTLLYKKYNTETTKASLSSSSRLTLDLLNYKYMD</sequence>
<gene>
    <name evidence="1" type="ORF">DPMN_033874</name>
</gene>
<dbReference type="AlphaFoldDB" id="A0A9D4M7G8"/>
<proteinExistence type="predicted"/>
<protein>
    <submittedName>
        <fullName evidence="1">Uncharacterized protein</fullName>
    </submittedName>
</protein>
<dbReference type="EMBL" id="JAIWYP010000002">
    <property type="protein sequence ID" value="KAH3870684.1"/>
    <property type="molecule type" value="Genomic_DNA"/>
</dbReference>
<name>A0A9D4M7G8_DREPO</name>
<accession>A0A9D4M7G8</accession>
<dbReference type="Proteomes" id="UP000828390">
    <property type="component" value="Unassembled WGS sequence"/>
</dbReference>
<reference evidence="1" key="2">
    <citation type="submission" date="2020-11" db="EMBL/GenBank/DDBJ databases">
        <authorList>
            <person name="McCartney M.A."/>
            <person name="Auch B."/>
            <person name="Kono T."/>
            <person name="Mallez S."/>
            <person name="Becker A."/>
            <person name="Gohl D.M."/>
            <person name="Silverstein K.A.T."/>
            <person name="Koren S."/>
            <person name="Bechman K.B."/>
            <person name="Herman A."/>
            <person name="Abrahante J.E."/>
            <person name="Garbe J."/>
        </authorList>
    </citation>
    <scope>NUCLEOTIDE SEQUENCE</scope>
    <source>
        <strain evidence="1">Duluth1</strain>
        <tissue evidence="1">Whole animal</tissue>
    </source>
</reference>
<keyword evidence="2" id="KW-1185">Reference proteome</keyword>
<evidence type="ECO:0000313" key="2">
    <source>
        <dbReference type="Proteomes" id="UP000828390"/>
    </source>
</evidence>